<protein>
    <submittedName>
        <fullName evidence="1">Uncharacterized protein</fullName>
    </submittedName>
</protein>
<dbReference type="EMBL" id="LVZM01022040">
    <property type="protein sequence ID" value="OUC41000.1"/>
    <property type="molecule type" value="Genomic_DNA"/>
</dbReference>
<sequence>MENQKSLQTVQLKKTISKEIQTMKMNCVQMFCKKMRIISGKIQKKT</sequence>
<comment type="caution">
    <text evidence="1">The sequence shown here is derived from an EMBL/GenBank/DDBJ whole genome shotgun (WGS) entry which is preliminary data.</text>
</comment>
<dbReference type="Proteomes" id="UP000243006">
    <property type="component" value="Unassembled WGS sequence"/>
</dbReference>
<evidence type="ECO:0000313" key="2">
    <source>
        <dbReference type="Proteomes" id="UP000243006"/>
    </source>
</evidence>
<reference evidence="1 2" key="1">
    <citation type="submission" date="2015-04" db="EMBL/GenBank/DDBJ databases">
        <title>Draft genome of the roundworm Trichinella nativa.</title>
        <authorList>
            <person name="Mitreva M."/>
        </authorList>
    </citation>
    <scope>NUCLEOTIDE SEQUENCE [LARGE SCALE GENOMIC DNA]</scope>
    <source>
        <strain evidence="1 2">ISS45</strain>
    </source>
</reference>
<evidence type="ECO:0000313" key="1">
    <source>
        <dbReference type="EMBL" id="OUC41000.1"/>
    </source>
</evidence>
<accession>A0A1Y3E8J7</accession>
<proteinExistence type="predicted"/>
<organism evidence="1 2">
    <name type="scientific">Trichinella nativa</name>
    <dbReference type="NCBI Taxonomy" id="6335"/>
    <lineage>
        <taxon>Eukaryota</taxon>
        <taxon>Metazoa</taxon>
        <taxon>Ecdysozoa</taxon>
        <taxon>Nematoda</taxon>
        <taxon>Enoplea</taxon>
        <taxon>Dorylaimia</taxon>
        <taxon>Trichinellida</taxon>
        <taxon>Trichinellidae</taxon>
        <taxon>Trichinella</taxon>
    </lineage>
</organism>
<dbReference type="AlphaFoldDB" id="A0A1Y3E8J7"/>
<gene>
    <name evidence="1" type="ORF">D917_00533</name>
</gene>
<name>A0A1Y3E8J7_9BILA</name>